<comment type="caution">
    <text evidence="1">The sequence shown here is derived from an EMBL/GenBank/DDBJ whole genome shotgun (WGS) entry which is preliminary data.</text>
</comment>
<reference evidence="1 2" key="1">
    <citation type="submission" date="2012-07" db="EMBL/GenBank/DDBJ databases">
        <title>The Genome Sequence of Fusobacterium ulcerans 12_1B.</title>
        <authorList>
            <consortium name="The Broad Institute Genome Sequencing Platform"/>
            <person name="Earl A."/>
            <person name="Ward D."/>
            <person name="Feldgarden M."/>
            <person name="Gevers D."/>
            <person name="Strauss J."/>
            <person name="Ambrose C.E."/>
            <person name="Allen-Vercoe E."/>
            <person name="Walker B."/>
            <person name="Young S.K."/>
            <person name="Zeng Q."/>
            <person name="Gargeya S."/>
            <person name="Fitzgerald M."/>
            <person name="Haas B."/>
            <person name="Abouelleil A."/>
            <person name="Alvarado L."/>
            <person name="Arachchi H.M."/>
            <person name="Berlin A.M."/>
            <person name="Chapman S.B."/>
            <person name="Goldberg J."/>
            <person name="Griggs A."/>
            <person name="Gujja S."/>
            <person name="Hansen M."/>
            <person name="Howarth C."/>
            <person name="Imamovic A."/>
            <person name="Larimer J."/>
            <person name="McCowen C."/>
            <person name="Montmayeur A."/>
            <person name="Murphy C."/>
            <person name="Neiman D."/>
            <person name="Pearson M."/>
            <person name="Priest M."/>
            <person name="Roberts A."/>
            <person name="Saif S."/>
            <person name="Shea T."/>
            <person name="Sisk P."/>
            <person name="Sykes S."/>
            <person name="Wortman J."/>
            <person name="Nusbaum C."/>
            <person name="Birren B."/>
        </authorList>
    </citation>
    <scope>NUCLEOTIDE SEQUENCE [LARGE SCALE GENOMIC DNA]</scope>
    <source>
        <strain evidence="1 2">12_1B</strain>
    </source>
</reference>
<dbReference type="PATRIC" id="fig|457404.5.peg.760"/>
<gene>
    <name evidence="1" type="ORF">HMPREF0402_00495</name>
</gene>
<evidence type="ECO:0000313" key="2">
    <source>
        <dbReference type="Proteomes" id="UP000003233"/>
    </source>
</evidence>
<dbReference type="Proteomes" id="UP000003233">
    <property type="component" value="Unassembled WGS sequence"/>
</dbReference>
<dbReference type="BioCyc" id="FSP457404-HMP:GTSQ-496-MONOMER"/>
<dbReference type="HOGENOM" id="CLU_3365164_0_0_0"/>
<dbReference type="EMBL" id="AGWJ02000002">
    <property type="protein sequence ID" value="EHO83477.1"/>
    <property type="molecule type" value="Genomic_DNA"/>
</dbReference>
<keyword evidence="2" id="KW-1185">Reference proteome</keyword>
<sequence>MQGAFEKGYGFVAKKVMRDKTLNILSKAVYAYICS</sequence>
<accession>H1PQ02</accession>
<evidence type="ECO:0000313" key="1">
    <source>
        <dbReference type="EMBL" id="EHO83477.1"/>
    </source>
</evidence>
<dbReference type="AlphaFoldDB" id="H1PQ02"/>
<protein>
    <submittedName>
        <fullName evidence="1">Uncharacterized protein</fullName>
    </submittedName>
</protein>
<organism evidence="1 2">
    <name type="scientific">Fusobacterium ulcerans 12-1B</name>
    <dbReference type="NCBI Taxonomy" id="457404"/>
    <lineage>
        <taxon>Bacteria</taxon>
        <taxon>Fusobacteriati</taxon>
        <taxon>Fusobacteriota</taxon>
        <taxon>Fusobacteriia</taxon>
        <taxon>Fusobacteriales</taxon>
        <taxon>Fusobacteriaceae</taxon>
        <taxon>Fusobacterium</taxon>
    </lineage>
</organism>
<name>H1PQ02_9FUSO</name>
<proteinExistence type="predicted"/>